<evidence type="ECO:0000313" key="2">
    <source>
        <dbReference type="Proteomes" id="UP001253193"/>
    </source>
</evidence>
<dbReference type="RefSeq" id="WP_311020364.1">
    <property type="nucleotide sequence ID" value="NZ_JAUHGG010000003.1"/>
</dbReference>
<name>A0AAW8PYW7_VIBPH</name>
<evidence type="ECO:0000313" key="1">
    <source>
        <dbReference type="EMBL" id="MDS1821472.1"/>
    </source>
</evidence>
<dbReference type="Proteomes" id="UP001253193">
    <property type="component" value="Unassembled WGS sequence"/>
</dbReference>
<proteinExistence type="predicted"/>
<dbReference type="EMBL" id="JAUHGG010000003">
    <property type="protein sequence ID" value="MDS1821472.1"/>
    <property type="molecule type" value="Genomic_DNA"/>
</dbReference>
<protein>
    <submittedName>
        <fullName evidence="1">Uncharacterized protein</fullName>
    </submittedName>
</protein>
<organism evidence="1 2">
    <name type="scientific">Vibrio parahaemolyticus</name>
    <dbReference type="NCBI Taxonomy" id="670"/>
    <lineage>
        <taxon>Bacteria</taxon>
        <taxon>Pseudomonadati</taxon>
        <taxon>Pseudomonadota</taxon>
        <taxon>Gammaproteobacteria</taxon>
        <taxon>Vibrionales</taxon>
        <taxon>Vibrionaceae</taxon>
        <taxon>Vibrio</taxon>
    </lineage>
</organism>
<sequence length="191" mass="22004">MTNAELENLDAKLKSKGAIPLSCFIHGNPLQHHVGVTDLNKYSDWLEMILGEQSRMYERLKGNGSAIKNRRDFVIWVTKRYETSQIIAENYHKMSLAEYFEWLSDNHLMYSKCKLELELAEDDKSDTYETYLAQAASFSEAMVNLVAAIFLESNENLEDNTTIKSLKSLIQSRKDTALFPTKSWFEESTEV</sequence>
<reference evidence="1" key="1">
    <citation type="submission" date="2023-06" db="EMBL/GenBank/DDBJ databases">
        <title>Genomic Diversity of Vibrio spp. and Metagenomic Analysis of Pathogens in Florida Gulf Coastal Waters Following Hurricane Ian.</title>
        <authorList>
            <person name="Brumfield K.D."/>
        </authorList>
    </citation>
    <scope>NUCLEOTIDE SEQUENCE</scope>
    <source>
        <strain evidence="1">WBS2B-138</strain>
    </source>
</reference>
<dbReference type="AlphaFoldDB" id="A0AAW8PYW7"/>
<gene>
    <name evidence="1" type="ORF">QX249_12440</name>
</gene>
<accession>A0AAW8PYW7</accession>
<comment type="caution">
    <text evidence="1">The sequence shown here is derived from an EMBL/GenBank/DDBJ whole genome shotgun (WGS) entry which is preliminary data.</text>
</comment>